<evidence type="ECO:0000313" key="1">
    <source>
        <dbReference type="EMBL" id="MDO7877527.1"/>
    </source>
</evidence>
<dbReference type="Gene3D" id="1.20.910.10">
    <property type="entry name" value="Heme oxygenase-like"/>
    <property type="match status" value="1"/>
</dbReference>
<dbReference type="SUPFAM" id="SSF48613">
    <property type="entry name" value="Heme oxygenase-like"/>
    <property type="match status" value="1"/>
</dbReference>
<dbReference type="EMBL" id="JAUQSY010000021">
    <property type="protein sequence ID" value="MDO7877527.1"/>
    <property type="molecule type" value="Genomic_DNA"/>
</dbReference>
<dbReference type="InterPro" id="IPR016084">
    <property type="entry name" value="Haem_Oase-like_multi-hlx"/>
</dbReference>
<protein>
    <submittedName>
        <fullName evidence="1">Biliverdin-producing heme oxygenase</fullName>
    </submittedName>
</protein>
<dbReference type="CDD" id="cd19166">
    <property type="entry name" value="HemeO-bac"/>
    <property type="match status" value="1"/>
</dbReference>
<name>A0ABT9BKJ1_9BACT</name>
<organism evidence="1 2">
    <name type="scientific">Hymenobacter aranciens</name>
    <dbReference type="NCBI Taxonomy" id="3063996"/>
    <lineage>
        <taxon>Bacteria</taxon>
        <taxon>Pseudomonadati</taxon>
        <taxon>Bacteroidota</taxon>
        <taxon>Cytophagia</taxon>
        <taxon>Cytophagales</taxon>
        <taxon>Hymenobacteraceae</taxon>
        <taxon>Hymenobacter</taxon>
    </lineage>
</organism>
<evidence type="ECO:0000313" key="2">
    <source>
        <dbReference type="Proteomes" id="UP001176429"/>
    </source>
</evidence>
<reference evidence="1" key="1">
    <citation type="submission" date="2023-07" db="EMBL/GenBank/DDBJ databases">
        <authorList>
            <person name="Kim M.K."/>
        </authorList>
    </citation>
    <scope>NUCLEOTIDE SEQUENCE</scope>
    <source>
        <strain evidence="1">ASUV-10-1</strain>
    </source>
</reference>
<dbReference type="Proteomes" id="UP001176429">
    <property type="component" value="Unassembled WGS sequence"/>
</dbReference>
<proteinExistence type="predicted"/>
<dbReference type="InterPro" id="IPR016053">
    <property type="entry name" value="Haem_Oase-like"/>
</dbReference>
<comment type="caution">
    <text evidence="1">The sequence shown here is derived from an EMBL/GenBank/DDBJ whole genome shotgun (WGS) entry which is preliminary data.</text>
</comment>
<sequence length="184" mass="19851">MTPSPILQQLRLGTRAAHDALEAQSFNQAIQAGTISTAATAHFLGRMYGFLLPYEAQLRQHHFPAAWEIGRRQRAHLIAQDLGAAVADLPLCGALPPLATEAQLLGALYVMEGSTLGGQVIARQLAKAEVPLQAYFRGNGEATGPLWKSFCQLLSDAATNDKAPAIVESARLTFQHLDAWLNQP</sequence>
<gene>
    <name evidence="1" type="ORF">Q5H93_22500</name>
</gene>
<dbReference type="RefSeq" id="WP_305008966.1">
    <property type="nucleotide sequence ID" value="NZ_JAUQSY010000021.1"/>
</dbReference>
<accession>A0ABT9BKJ1</accession>
<keyword evidence="2" id="KW-1185">Reference proteome</keyword>
<dbReference type="Pfam" id="PF01126">
    <property type="entry name" value="Heme_oxygenase"/>
    <property type="match status" value="1"/>
</dbReference>